<dbReference type="GO" id="GO:0008270">
    <property type="term" value="F:zinc ion binding"/>
    <property type="evidence" value="ECO:0007669"/>
    <property type="project" value="UniProtKB-KW"/>
</dbReference>
<keyword evidence="1" id="KW-0479">Metal-binding</keyword>
<organism evidence="7 8">
    <name type="scientific">Pinctada imbricata</name>
    <name type="common">Atlantic pearl-oyster</name>
    <name type="synonym">Pinctada martensii</name>
    <dbReference type="NCBI Taxonomy" id="66713"/>
    <lineage>
        <taxon>Eukaryota</taxon>
        <taxon>Metazoa</taxon>
        <taxon>Spiralia</taxon>
        <taxon>Lophotrochozoa</taxon>
        <taxon>Mollusca</taxon>
        <taxon>Bivalvia</taxon>
        <taxon>Autobranchia</taxon>
        <taxon>Pteriomorphia</taxon>
        <taxon>Pterioida</taxon>
        <taxon>Pterioidea</taxon>
        <taxon>Pteriidae</taxon>
        <taxon>Pinctada</taxon>
    </lineage>
</organism>
<reference evidence="7" key="1">
    <citation type="submission" date="2019-08" db="EMBL/GenBank/DDBJ databases">
        <title>The improved chromosome-level genome for the pearl oyster Pinctada fucata martensii using PacBio sequencing and Hi-C.</title>
        <authorList>
            <person name="Zheng Z."/>
        </authorList>
    </citation>
    <scope>NUCLEOTIDE SEQUENCE</scope>
    <source>
        <strain evidence="7">ZZ-2019</strain>
        <tissue evidence="7">Adductor muscle</tissue>
    </source>
</reference>
<feature type="compositionally biased region" description="Low complexity" evidence="5">
    <location>
        <begin position="59"/>
        <end position="70"/>
    </location>
</feature>
<sequence>MDTSCENCKEKSKNLRRCTGCFEVYYCSKVCQASNWKTHKKACKQSKPKKSDITQNPPSTSKDVSSSTTTQGNETRNGSERKCTVCDVMGEMKFCQRCKVTPYCSKACQSQHWTAHKEWCNAEGKRKEKESKEEKQENKESRRSENTREEASSASFSFPFMFPGMGMGFPFSPMFAQDGADLSLRCIPSDSQWEGARLAARRRRPFTTLIDEISDIPGEPWLGAQFRTDLLLVAFISAFHHYRGRHCVYIQDTVKEEIYVAFYLDYDNPFPFFHWGAVRPGRFICIESPFIHYFLDGSVGLRIEDPSEVTFIDV</sequence>
<feature type="region of interest" description="Disordered" evidence="5">
    <location>
        <begin position="124"/>
        <end position="150"/>
    </location>
</feature>
<keyword evidence="2 4" id="KW-0863">Zinc-finger</keyword>
<keyword evidence="8" id="KW-1185">Reference proteome</keyword>
<dbReference type="PROSITE" id="PS01360">
    <property type="entry name" value="ZF_MYND_1"/>
    <property type="match status" value="2"/>
</dbReference>
<feature type="domain" description="MYND-type" evidence="6">
    <location>
        <begin position="83"/>
        <end position="120"/>
    </location>
</feature>
<evidence type="ECO:0000256" key="1">
    <source>
        <dbReference type="ARBA" id="ARBA00022723"/>
    </source>
</evidence>
<proteinExistence type="predicted"/>
<dbReference type="Gene3D" id="6.10.140.2220">
    <property type="match status" value="2"/>
</dbReference>
<dbReference type="SUPFAM" id="SSF144232">
    <property type="entry name" value="HIT/MYND zinc finger-like"/>
    <property type="match status" value="2"/>
</dbReference>
<evidence type="ECO:0000313" key="7">
    <source>
        <dbReference type="EMBL" id="KAK3098530.1"/>
    </source>
</evidence>
<name>A0AA88YB12_PINIB</name>
<accession>A0AA88YB12</accession>
<dbReference type="PROSITE" id="PS50865">
    <property type="entry name" value="ZF_MYND_2"/>
    <property type="match status" value="2"/>
</dbReference>
<dbReference type="InterPro" id="IPR002893">
    <property type="entry name" value="Znf_MYND"/>
</dbReference>
<gene>
    <name evidence="7" type="ORF">FSP39_020369</name>
</gene>
<evidence type="ECO:0000256" key="4">
    <source>
        <dbReference type="PROSITE-ProRule" id="PRU00134"/>
    </source>
</evidence>
<evidence type="ECO:0000256" key="5">
    <source>
        <dbReference type="SAM" id="MobiDB-lite"/>
    </source>
</evidence>
<evidence type="ECO:0000256" key="3">
    <source>
        <dbReference type="ARBA" id="ARBA00022833"/>
    </source>
</evidence>
<dbReference type="EMBL" id="VSWD01000007">
    <property type="protein sequence ID" value="KAK3098530.1"/>
    <property type="molecule type" value="Genomic_DNA"/>
</dbReference>
<dbReference type="Proteomes" id="UP001186944">
    <property type="component" value="Unassembled WGS sequence"/>
</dbReference>
<dbReference type="Pfam" id="PF01753">
    <property type="entry name" value="zf-MYND"/>
    <property type="match status" value="2"/>
</dbReference>
<protein>
    <recommendedName>
        <fullName evidence="6">MYND-type domain-containing protein</fullName>
    </recommendedName>
</protein>
<keyword evidence="3" id="KW-0862">Zinc</keyword>
<feature type="region of interest" description="Disordered" evidence="5">
    <location>
        <begin position="47"/>
        <end position="78"/>
    </location>
</feature>
<comment type="caution">
    <text evidence="7">The sequence shown here is derived from an EMBL/GenBank/DDBJ whole genome shotgun (WGS) entry which is preliminary data.</text>
</comment>
<evidence type="ECO:0000313" key="8">
    <source>
        <dbReference type="Proteomes" id="UP001186944"/>
    </source>
</evidence>
<dbReference type="AlphaFoldDB" id="A0AA88YB12"/>
<evidence type="ECO:0000259" key="6">
    <source>
        <dbReference type="PROSITE" id="PS50865"/>
    </source>
</evidence>
<evidence type="ECO:0000256" key="2">
    <source>
        <dbReference type="ARBA" id="ARBA00022771"/>
    </source>
</evidence>
<feature type="domain" description="MYND-type" evidence="6">
    <location>
        <begin position="5"/>
        <end position="43"/>
    </location>
</feature>